<reference evidence="2 3" key="1">
    <citation type="submission" date="2019-02" db="EMBL/GenBank/DDBJ databases">
        <title>Draft Genome Sequences of Six Type Strains of the Genus Massilia.</title>
        <authorList>
            <person name="Miess H."/>
            <person name="Frediansyhah A."/>
            <person name="Gross H."/>
        </authorList>
    </citation>
    <scope>NUCLEOTIDE SEQUENCE [LARGE SCALE GENOMIC DNA]</scope>
    <source>
        <strain evidence="2 3">DSM 17473</strain>
    </source>
</reference>
<dbReference type="InterPro" id="IPR046732">
    <property type="entry name" value="DUF6624"/>
</dbReference>
<accession>A0A4P6KZC0</accession>
<feature type="chain" id="PRO_5020389638" evidence="1">
    <location>
        <begin position="17"/>
        <end position="190"/>
    </location>
</feature>
<evidence type="ECO:0000313" key="2">
    <source>
        <dbReference type="EMBL" id="QBE64145.1"/>
    </source>
</evidence>
<dbReference type="EMBL" id="CP035913">
    <property type="protein sequence ID" value="QBE64145.1"/>
    <property type="molecule type" value="Genomic_DNA"/>
</dbReference>
<dbReference type="AlphaFoldDB" id="A0A4P6KZC0"/>
<gene>
    <name evidence="2" type="ORF">EWM63_15110</name>
</gene>
<sequence>MRLLLPLVLLSTTANAADVALPALRADLLRWQEIDQAVLKGDASPGMVAVVQRRHTAELKSVFARHGWPTIAMVGKDASQAAWLLVQHADEDRAWQRTVLRAMEPLVAANEVVPQSFAYLSDRVAVGAGEAQLYGTQGRCVARLRWEPHPLRVPEEVDARRAGMQLPPLADYRAMASERICAGFGEPGLE</sequence>
<dbReference type="OrthoDB" id="7446297at2"/>
<protein>
    <submittedName>
        <fullName evidence="2">Uncharacterized protein</fullName>
    </submittedName>
</protein>
<keyword evidence="3" id="KW-1185">Reference proteome</keyword>
<dbReference type="Pfam" id="PF20329">
    <property type="entry name" value="DUF6624"/>
    <property type="match status" value="1"/>
</dbReference>
<proteinExistence type="predicted"/>
<dbReference type="KEGG" id="plue:EWM63_15110"/>
<evidence type="ECO:0000256" key="1">
    <source>
        <dbReference type="SAM" id="SignalP"/>
    </source>
</evidence>
<organism evidence="2 3">
    <name type="scientific">Pseudoduganella lutea</name>
    <dbReference type="NCBI Taxonomy" id="321985"/>
    <lineage>
        <taxon>Bacteria</taxon>
        <taxon>Pseudomonadati</taxon>
        <taxon>Pseudomonadota</taxon>
        <taxon>Betaproteobacteria</taxon>
        <taxon>Burkholderiales</taxon>
        <taxon>Oxalobacteraceae</taxon>
        <taxon>Telluria group</taxon>
        <taxon>Pseudoduganella</taxon>
    </lineage>
</organism>
<feature type="signal peptide" evidence="1">
    <location>
        <begin position="1"/>
        <end position="16"/>
    </location>
</feature>
<name>A0A4P6KZC0_9BURK</name>
<evidence type="ECO:0000313" key="3">
    <source>
        <dbReference type="Proteomes" id="UP000290637"/>
    </source>
</evidence>
<dbReference type="Proteomes" id="UP000290637">
    <property type="component" value="Chromosome"/>
</dbReference>
<keyword evidence="1" id="KW-0732">Signal</keyword>
<dbReference type="RefSeq" id="WP_130187265.1">
    <property type="nucleotide sequence ID" value="NZ_CP035913.1"/>
</dbReference>